<sequence>MSLITLTFGGLSEESANSIGRGKVKIVKAEKFVGMDAVCVIGRLIDGAVAKKMAVHGKENETHVLSVESKYGDGACNKIGAQVVLMIQGIHKDDYPSGTEIILTKNAQETKPKGRIIIA</sequence>
<evidence type="ECO:0000313" key="2">
    <source>
        <dbReference type="Proteomes" id="UP000526302"/>
    </source>
</evidence>
<dbReference type="AlphaFoldDB" id="A0A7K4BZM3"/>
<protein>
    <submittedName>
        <fullName evidence="1">Uncharacterized protein</fullName>
    </submittedName>
</protein>
<accession>A0A7K4BZM3</accession>
<gene>
    <name evidence="1" type="ORF">GX950_02875</name>
</gene>
<reference evidence="1 2" key="1">
    <citation type="journal article" date="2020" name="Biotechnol. Biofuels">
        <title>New insights from the biogas microbiome by comprehensive genome-resolved metagenomics of nearly 1600 species originating from multiple anaerobic digesters.</title>
        <authorList>
            <person name="Campanaro S."/>
            <person name="Treu L."/>
            <person name="Rodriguez-R L.M."/>
            <person name="Kovalovszki A."/>
            <person name="Ziels R.M."/>
            <person name="Maus I."/>
            <person name="Zhu X."/>
            <person name="Kougias P.G."/>
            <person name="Basile A."/>
            <person name="Luo G."/>
            <person name="Schluter A."/>
            <person name="Konstantinidis K.T."/>
            <person name="Angelidaki I."/>
        </authorList>
    </citation>
    <scope>NUCLEOTIDE SEQUENCE [LARGE SCALE GENOMIC DNA]</scope>
    <source>
        <strain evidence="1">AS22ysBPME_79</strain>
    </source>
</reference>
<proteinExistence type="predicted"/>
<evidence type="ECO:0000313" key="1">
    <source>
        <dbReference type="EMBL" id="NMA44726.1"/>
    </source>
</evidence>
<organism evidence="1 2">
    <name type="scientific">Candidatus Iainarchaeum sp</name>
    <dbReference type="NCBI Taxonomy" id="3101447"/>
    <lineage>
        <taxon>Archaea</taxon>
        <taxon>Candidatus Iainarchaeota</taxon>
        <taxon>Candidatus Iainarchaeia</taxon>
        <taxon>Candidatus Iainarchaeales</taxon>
        <taxon>Candidatus Iainarchaeaceae</taxon>
        <taxon>Candidatus Iainarchaeum</taxon>
    </lineage>
</organism>
<dbReference type="Proteomes" id="UP000526302">
    <property type="component" value="Unassembled WGS sequence"/>
</dbReference>
<dbReference type="EMBL" id="JAAZKV010000019">
    <property type="protein sequence ID" value="NMA44726.1"/>
    <property type="molecule type" value="Genomic_DNA"/>
</dbReference>
<name>A0A7K4BZM3_9ARCH</name>
<comment type="caution">
    <text evidence="1">The sequence shown here is derived from an EMBL/GenBank/DDBJ whole genome shotgun (WGS) entry which is preliminary data.</text>
</comment>